<dbReference type="AlphaFoldDB" id="A0A835DLQ8"/>
<keyword evidence="2" id="KW-1185">Reference proteome</keyword>
<organism evidence="1 2">
    <name type="scientific">Tetracentron sinense</name>
    <name type="common">Spur-leaf</name>
    <dbReference type="NCBI Taxonomy" id="13715"/>
    <lineage>
        <taxon>Eukaryota</taxon>
        <taxon>Viridiplantae</taxon>
        <taxon>Streptophyta</taxon>
        <taxon>Embryophyta</taxon>
        <taxon>Tracheophyta</taxon>
        <taxon>Spermatophyta</taxon>
        <taxon>Magnoliopsida</taxon>
        <taxon>Trochodendrales</taxon>
        <taxon>Trochodendraceae</taxon>
        <taxon>Tetracentron</taxon>
    </lineage>
</organism>
<dbReference type="EMBL" id="JABCRI010000004">
    <property type="protein sequence ID" value="KAF8408211.1"/>
    <property type="molecule type" value="Genomic_DNA"/>
</dbReference>
<sequence length="92" mass="10615">MLDKVCSIKVLNWSLGPDRGCEGSHIRVHDHVALGCSTMLHQGARRCCIKVEGTILEKAETKNLRCCKRRQCPFLPLYLHFVEYPRLFRAFI</sequence>
<proteinExistence type="predicted"/>
<evidence type="ECO:0000313" key="2">
    <source>
        <dbReference type="Proteomes" id="UP000655225"/>
    </source>
</evidence>
<gene>
    <name evidence="1" type="ORF">HHK36_007355</name>
</gene>
<evidence type="ECO:0000313" key="1">
    <source>
        <dbReference type="EMBL" id="KAF8408211.1"/>
    </source>
</evidence>
<reference evidence="1 2" key="1">
    <citation type="submission" date="2020-04" db="EMBL/GenBank/DDBJ databases">
        <title>Plant Genome Project.</title>
        <authorList>
            <person name="Zhang R.-G."/>
        </authorList>
    </citation>
    <scope>NUCLEOTIDE SEQUENCE [LARGE SCALE GENOMIC DNA]</scope>
    <source>
        <strain evidence="1">YNK0</strain>
        <tissue evidence="1">Leaf</tissue>
    </source>
</reference>
<accession>A0A835DLQ8</accession>
<comment type="caution">
    <text evidence="1">The sequence shown here is derived from an EMBL/GenBank/DDBJ whole genome shotgun (WGS) entry which is preliminary data.</text>
</comment>
<dbReference type="Proteomes" id="UP000655225">
    <property type="component" value="Unassembled WGS sequence"/>
</dbReference>
<protein>
    <submittedName>
        <fullName evidence="1">Uncharacterized protein</fullName>
    </submittedName>
</protein>
<name>A0A835DLQ8_TETSI</name>